<organism evidence="1 2">
    <name type="scientific">Bacteroides fluxus YIT 12057</name>
    <dbReference type="NCBI Taxonomy" id="763034"/>
    <lineage>
        <taxon>Bacteria</taxon>
        <taxon>Pseudomonadati</taxon>
        <taxon>Bacteroidota</taxon>
        <taxon>Bacteroidia</taxon>
        <taxon>Bacteroidales</taxon>
        <taxon>Bacteroidaceae</taxon>
        <taxon>Bacteroides</taxon>
    </lineage>
</organism>
<gene>
    <name evidence="1" type="ORF">HMPREF9446_03023</name>
</gene>
<accession>F3PW87</accession>
<dbReference type="EMBL" id="AFBN01000095">
    <property type="protein sequence ID" value="EGF52437.1"/>
    <property type="molecule type" value="Genomic_DNA"/>
</dbReference>
<evidence type="ECO:0000313" key="2">
    <source>
        <dbReference type="Proteomes" id="UP000003416"/>
    </source>
</evidence>
<sequence>MRNCAHYLSSFWIYRKNKLNEILKSFFLIHYPNTHVTKIIILFCTKSKNIYFCSIISIDYGTN</sequence>
<protein>
    <submittedName>
        <fullName evidence="1">Uncharacterized protein</fullName>
    </submittedName>
</protein>
<dbReference type="HOGENOM" id="CLU_2876370_0_0_10"/>
<dbReference type="STRING" id="763034.HMPREF9446_03023"/>
<proteinExistence type="predicted"/>
<name>F3PW87_9BACE</name>
<reference evidence="1 2" key="1">
    <citation type="submission" date="2011-02" db="EMBL/GenBank/DDBJ databases">
        <authorList>
            <person name="Weinstock G."/>
            <person name="Sodergren E."/>
            <person name="Clifton S."/>
            <person name="Fulton L."/>
            <person name="Fulton B."/>
            <person name="Courtney L."/>
            <person name="Fronick C."/>
            <person name="Harrison M."/>
            <person name="Strong C."/>
            <person name="Farmer C."/>
            <person name="Delahaunty K."/>
            <person name="Markovic C."/>
            <person name="Hall O."/>
            <person name="Minx P."/>
            <person name="Tomlinson C."/>
            <person name="Mitreva M."/>
            <person name="Hou S."/>
            <person name="Chen J."/>
            <person name="Wollam A."/>
            <person name="Pepin K.H."/>
            <person name="Johnson M."/>
            <person name="Bhonagiri V."/>
            <person name="Zhang X."/>
            <person name="Suruliraj S."/>
            <person name="Warren W."/>
            <person name="Chinwalla A."/>
            <person name="Mardis E.R."/>
            <person name="Wilson R.K."/>
        </authorList>
    </citation>
    <scope>NUCLEOTIDE SEQUENCE [LARGE SCALE GENOMIC DNA]</scope>
    <source>
        <strain evidence="1 2">YIT 12057</strain>
    </source>
</reference>
<comment type="caution">
    <text evidence="1">The sequence shown here is derived from an EMBL/GenBank/DDBJ whole genome shotgun (WGS) entry which is preliminary data.</text>
</comment>
<dbReference type="Proteomes" id="UP000003416">
    <property type="component" value="Unassembled WGS sequence"/>
</dbReference>
<evidence type="ECO:0000313" key="1">
    <source>
        <dbReference type="EMBL" id="EGF52437.1"/>
    </source>
</evidence>
<keyword evidence="2" id="KW-1185">Reference proteome</keyword>
<dbReference type="AlphaFoldDB" id="F3PW87"/>